<gene>
    <name evidence="1" type="ORF">G7084_02990</name>
</gene>
<sequence>MVESINTKIELKAPGISYLGIGAKYGDFLIGDRGFEFFNTNNVNDFIQIPWEEIKIVYAQLHHNKKLGRRFKIITSVGDLDFSSKEVGKVLKAIRQHVGNEKVLRRHGFWKQMLLTVKAFLPKNK</sequence>
<dbReference type="KEGG" id="wco:G7084_02990"/>
<dbReference type="Pfam" id="PF06115">
    <property type="entry name" value="DUF956"/>
    <property type="match status" value="1"/>
</dbReference>
<dbReference type="EMBL" id="CP049888">
    <property type="protein sequence ID" value="QIL50373.1"/>
    <property type="molecule type" value="Genomic_DNA"/>
</dbReference>
<accession>A0A6G8AZS1</accession>
<evidence type="ECO:0000313" key="1">
    <source>
        <dbReference type="EMBL" id="QIL50373.1"/>
    </source>
</evidence>
<dbReference type="PIRSF" id="PIRSF021265">
    <property type="entry name" value="DUF956"/>
    <property type="match status" value="1"/>
</dbReference>
<dbReference type="InterPro" id="IPR010360">
    <property type="entry name" value="DUF956"/>
</dbReference>
<dbReference type="RefSeq" id="WP_166009919.1">
    <property type="nucleotide sequence ID" value="NZ_CP049888.1"/>
</dbReference>
<organism evidence="1 2">
    <name type="scientific">Weissella coleopterorum</name>
    <dbReference type="NCBI Taxonomy" id="2714949"/>
    <lineage>
        <taxon>Bacteria</taxon>
        <taxon>Bacillati</taxon>
        <taxon>Bacillota</taxon>
        <taxon>Bacilli</taxon>
        <taxon>Lactobacillales</taxon>
        <taxon>Lactobacillaceae</taxon>
        <taxon>Weissella</taxon>
    </lineage>
</organism>
<evidence type="ECO:0000313" key="2">
    <source>
        <dbReference type="Proteomes" id="UP000500741"/>
    </source>
</evidence>
<protein>
    <submittedName>
        <fullName evidence="1">DUF956 family protein</fullName>
    </submittedName>
</protein>
<dbReference type="AlphaFoldDB" id="A0A6G8AZS1"/>
<keyword evidence="2" id="KW-1185">Reference proteome</keyword>
<proteinExistence type="predicted"/>
<dbReference type="Proteomes" id="UP000500741">
    <property type="component" value="Chromosome"/>
</dbReference>
<name>A0A6G8AZS1_9LACO</name>
<reference evidence="1 2" key="1">
    <citation type="submission" date="2020-03" db="EMBL/GenBank/DDBJ databases">
        <title>Weissella sp. nov., isolated from Cybister lewisianus.</title>
        <authorList>
            <person name="Hyun D.-W."/>
            <person name="Bae J.-W."/>
        </authorList>
    </citation>
    <scope>NUCLEOTIDE SEQUENCE [LARGE SCALE GENOMIC DNA]</scope>
    <source>
        <strain evidence="1 2">HDW19</strain>
    </source>
</reference>